<proteinExistence type="predicted"/>
<evidence type="ECO:0000259" key="1">
    <source>
        <dbReference type="Pfam" id="PF14534"/>
    </source>
</evidence>
<evidence type="ECO:0000313" key="3">
    <source>
        <dbReference type="Proteomes" id="UP000050827"/>
    </source>
</evidence>
<dbReference type="InterPro" id="IPR027843">
    <property type="entry name" value="DUF4440"/>
</dbReference>
<dbReference type="RefSeq" id="WP_055392351.1">
    <property type="nucleotide sequence ID" value="NZ_LCTZ01000002.1"/>
</dbReference>
<sequence length="145" mass="16692">MKTLSFLFLALLIGCKKPEANSDIEKWKTEIMSVEKSFNDMAQNDGLAKAFSYFAAEDGVIKRGKNIIKGKTTIGKWYEKDVRPNESLSWTPTFVDVSKNGDMAYTYGNYIFTYLDSLGIKKENKGIFHTVWKRQKDGTWKFVYD</sequence>
<dbReference type="EMBL" id="LCTZ01000002">
    <property type="protein sequence ID" value="KQC28812.1"/>
    <property type="molecule type" value="Genomic_DNA"/>
</dbReference>
<dbReference type="OrthoDB" id="1119084at2"/>
<dbReference type="InterPro" id="IPR032710">
    <property type="entry name" value="NTF2-like_dom_sf"/>
</dbReference>
<dbReference type="STRING" id="346185.AAY42_02065"/>
<dbReference type="SUPFAM" id="SSF54427">
    <property type="entry name" value="NTF2-like"/>
    <property type="match status" value="1"/>
</dbReference>
<dbReference type="Gene3D" id="3.10.450.50">
    <property type="match status" value="1"/>
</dbReference>
<name>A0A0Q1H5I3_9FLAO</name>
<dbReference type="PROSITE" id="PS51257">
    <property type="entry name" value="PROKAR_LIPOPROTEIN"/>
    <property type="match status" value="1"/>
</dbReference>
<comment type="caution">
    <text evidence="2">The sequence shown here is derived from an EMBL/GenBank/DDBJ whole genome shotgun (WGS) entry which is preliminary data.</text>
</comment>
<keyword evidence="3" id="KW-1185">Reference proteome</keyword>
<organism evidence="2 3">
    <name type="scientific">Flagellimonas eckloniae</name>
    <dbReference type="NCBI Taxonomy" id="346185"/>
    <lineage>
        <taxon>Bacteria</taxon>
        <taxon>Pseudomonadati</taxon>
        <taxon>Bacteroidota</taxon>
        <taxon>Flavobacteriia</taxon>
        <taxon>Flavobacteriales</taxon>
        <taxon>Flavobacteriaceae</taxon>
        <taxon>Flagellimonas</taxon>
    </lineage>
</organism>
<gene>
    <name evidence="2" type="ORF">AAY42_02065</name>
</gene>
<accession>A0A0Q1H5I3</accession>
<evidence type="ECO:0000313" key="2">
    <source>
        <dbReference type="EMBL" id="KQC28812.1"/>
    </source>
</evidence>
<feature type="domain" description="DUF4440" evidence="1">
    <location>
        <begin position="32"/>
        <end position="141"/>
    </location>
</feature>
<protein>
    <recommendedName>
        <fullName evidence="1">DUF4440 domain-containing protein</fullName>
    </recommendedName>
</protein>
<reference evidence="2 3" key="1">
    <citation type="submission" date="2015-04" db="EMBL/GenBank/DDBJ databases">
        <title>Complete genome of flavobacterium.</title>
        <authorList>
            <person name="Kwon Y.M."/>
            <person name="Kim S.-J."/>
        </authorList>
    </citation>
    <scope>NUCLEOTIDE SEQUENCE [LARGE SCALE GENOMIC DNA]</scope>
    <source>
        <strain evidence="2 3">DK169</strain>
    </source>
</reference>
<dbReference type="AlphaFoldDB" id="A0A0Q1H5I3"/>
<dbReference type="Proteomes" id="UP000050827">
    <property type="component" value="Unassembled WGS sequence"/>
</dbReference>
<dbReference type="Pfam" id="PF14534">
    <property type="entry name" value="DUF4440"/>
    <property type="match status" value="1"/>
</dbReference>